<comment type="caution">
    <text evidence="2">The sequence shown here is derived from an EMBL/GenBank/DDBJ whole genome shotgun (WGS) entry which is preliminary data.</text>
</comment>
<organism evidence="2 3">
    <name type="scientific">Malaciobacter mytili LMG 24559</name>
    <dbReference type="NCBI Taxonomy" id="1032238"/>
    <lineage>
        <taxon>Bacteria</taxon>
        <taxon>Pseudomonadati</taxon>
        <taxon>Campylobacterota</taxon>
        <taxon>Epsilonproteobacteria</taxon>
        <taxon>Campylobacterales</taxon>
        <taxon>Arcobacteraceae</taxon>
        <taxon>Malaciobacter</taxon>
    </lineage>
</organism>
<keyword evidence="1" id="KW-0472">Membrane</keyword>
<gene>
    <name evidence="2" type="ORF">CP985_09730</name>
</gene>
<protein>
    <submittedName>
        <fullName evidence="2">Uncharacterized protein</fullName>
    </submittedName>
</protein>
<keyword evidence="3" id="KW-1185">Reference proteome</keyword>
<proteinExistence type="predicted"/>
<dbReference type="Proteomes" id="UP000290092">
    <property type="component" value="Unassembled WGS sequence"/>
</dbReference>
<feature type="transmembrane region" description="Helical" evidence="1">
    <location>
        <begin position="7"/>
        <end position="26"/>
    </location>
</feature>
<evidence type="ECO:0000313" key="3">
    <source>
        <dbReference type="Proteomes" id="UP000290092"/>
    </source>
</evidence>
<sequence length="320" mass="38380">MNRLKKILLSILIIFIVINTLAYIGAYSNYLKTAPKELKETREYFVIAYLFSVYETLAVKLGISFQNPILKPIQKSKEYFYYKGKGIFPKDDAEIVYWNLLINFYPKLYSINQNRKFPGELVTKYGLDFTSKLLDEILENLEILSKYEIKDYKNNKFIRNKTIWLTSYIFDIYIYNFHLLNDVFFYENKVYNEAKDDEKIKKVILAYKFYKNIFQKEVYQKEINLSSSKYEAYRTIHYTTLFVANSLILFNSISHLRIDCNKELIEDFKFYKSKIKEQILKDKDLTVKEKDNINFIINEIHFIKVVENIVTQCLKFSLKE</sequence>
<evidence type="ECO:0000256" key="1">
    <source>
        <dbReference type="SAM" id="Phobius"/>
    </source>
</evidence>
<dbReference type="KEGG" id="amyt:AMYT_1612"/>
<dbReference type="RefSeq" id="WP_114842035.1">
    <property type="nucleotide sequence ID" value="NZ_CP031219.1"/>
</dbReference>
<dbReference type="AlphaFoldDB" id="A0AAX2AGH4"/>
<dbReference type="EMBL" id="NXID01000033">
    <property type="protein sequence ID" value="RXK15244.1"/>
    <property type="molecule type" value="Genomic_DNA"/>
</dbReference>
<keyword evidence="1" id="KW-0812">Transmembrane</keyword>
<name>A0AAX2AGH4_9BACT</name>
<accession>A0AAX2AGH4</accession>
<evidence type="ECO:0000313" key="2">
    <source>
        <dbReference type="EMBL" id="RXK15244.1"/>
    </source>
</evidence>
<reference evidence="2 3" key="1">
    <citation type="submission" date="2017-09" db="EMBL/GenBank/DDBJ databases">
        <title>Genomics of the genus Arcobacter.</title>
        <authorList>
            <person name="Perez-Cataluna A."/>
            <person name="Figueras M.J."/>
            <person name="Salas-Masso N."/>
        </authorList>
    </citation>
    <scope>NUCLEOTIDE SEQUENCE [LARGE SCALE GENOMIC DNA]</scope>
    <source>
        <strain evidence="2 3">CECT 7386</strain>
    </source>
</reference>
<keyword evidence="1" id="KW-1133">Transmembrane helix</keyword>